<organism evidence="3 4">
    <name type="scientific">Rheinheimera pacifica</name>
    <dbReference type="NCBI Taxonomy" id="173990"/>
    <lineage>
        <taxon>Bacteria</taxon>
        <taxon>Pseudomonadati</taxon>
        <taxon>Pseudomonadota</taxon>
        <taxon>Gammaproteobacteria</taxon>
        <taxon>Chromatiales</taxon>
        <taxon>Chromatiaceae</taxon>
        <taxon>Rheinheimera</taxon>
    </lineage>
</organism>
<dbReference type="RefSeq" id="WP_092791870.1">
    <property type="nucleotide sequence ID" value="NZ_FNXF01000004.1"/>
</dbReference>
<keyword evidence="1" id="KW-0732">Signal</keyword>
<dbReference type="AlphaFoldDB" id="A0A1H6L0E5"/>
<dbReference type="InterPro" id="IPR025510">
    <property type="entry name" value="DUF4397"/>
</dbReference>
<dbReference type="PROSITE" id="PS51257">
    <property type="entry name" value="PROKAR_LIPOPROTEIN"/>
    <property type="match status" value="1"/>
</dbReference>
<evidence type="ECO:0000256" key="1">
    <source>
        <dbReference type="SAM" id="SignalP"/>
    </source>
</evidence>
<dbReference type="EMBL" id="FNXF01000004">
    <property type="protein sequence ID" value="SEH79722.1"/>
    <property type="molecule type" value="Genomic_DNA"/>
</dbReference>
<proteinExistence type="predicted"/>
<feature type="chain" id="PRO_5011576316" description="DUF4397 domain-containing protein" evidence="1">
    <location>
        <begin position="30"/>
        <end position="437"/>
    </location>
</feature>
<accession>A0A1H6L0E5</accession>
<dbReference type="Proteomes" id="UP000199371">
    <property type="component" value="Unassembled WGS sequence"/>
</dbReference>
<dbReference type="OrthoDB" id="5758965at2"/>
<evidence type="ECO:0000259" key="2">
    <source>
        <dbReference type="Pfam" id="PF14344"/>
    </source>
</evidence>
<feature type="signal peptide" evidence="1">
    <location>
        <begin position="1"/>
        <end position="29"/>
    </location>
</feature>
<protein>
    <recommendedName>
        <fullName evidence="2">DUF4397 domain-containing protein</fullName>
    </recommendedName>
</protein>
<keyword evidence="4" id="KW-1185">Reference proteome</keyword>
<reference evidence="4" key="1">
    <citation type="submission" date="2016-10" db="EMBL/GenBank/DDBJ databases">
        <authorList>
            <person name="Varghese N."/>
            <person name="Submissions S."/>
        </authorList>
    </citation>
    <scope>NUCLEOTIDE SEQUENCE [LARGE SCALE GENOMIC DNA]</scope>
    <source>
        <strain evidence="4">DSM 17616</strain>
    </source>
</reference>
<feature type="domain" description="DUF4397" evidence="2">
    <location>
        <begin position="34"/>
        <end position="145"/>
    </location>
</feature>
<dbReference type="Pfam" id="PF14344">
    <property type="entry name" value="DUF4397"/>
    <property type="match status" value="1"/>
</dbReference>
<gene>
    <name evidence="3" type="ORF">SAMN05660691_01497</name>
</gene>
<evidence type="ECO:0000313" key="4">
    <source>
        <dbReference type="Proteomes" id="UP000199371"/>
    </source>
</evidence>
<evidence type="ECO:0000313" key="3">
    <source>
        <dbReference type="EMBL" id="SEH79722.1"/>
    </source>
</evidence>
<name>A0A1H6L0E5_9GAMM</name>
<sequence>MKSVYSLRLLALGALLGLAGCGGSSSDNATAETYLQFYNGAANAGNTSLKAGDKAIGTATYGDVSALVAVAPDSYTLELADVASADKLLSKEMSLAEGNKTLFILTQKDAQFDYLSLSFKRDESLDKQFKLHLANLSAQYPTLDVHLSAESKGFADAELVDSLSFQEVSSVANGKELGKFNVYLTQAGGNTPLFVAKGVNFAYTSNYVLIIRDKFGPLAGQLSVDVVLNSSTVAAYDHTDASAQFRLYNSLEQDINVALDNQNVASVAAGQLSGYLPLVKGDYSLSARDSDGALLLNSALLSVAAGNSKAVLLYANEKQNVEALSVTEPDKPQVQAHDVVVANLVADFTQLQFYFVRSNETIANARYNVKNLAFKKQQTLSLPKDYYAIALVQVAENGSTTLLDKTDSIMLTPGEHYMLLAEQDDAAPSGYKLKLVH</sequence>